<protein>
    <submittedName>
        <fullName evidence="2">Uncharacterized protein</fullName>
    </submittedName>
</protein>
<feature type="region of interest" description="Disordered" evidence="1">
    <location>
        <begin position="1"/>
        <end position="36"/>
    </location>
</feature>
<keyword evidence="3" id="KW-1185">Reference proteome</keyword>
<proteinExistence type="predicted"/>
<name>A0A8T0XCM5_PANVG</name>
<gene>
    <name evidence="2" type="ORF">PVAP13_1KG025800</name>
</gene>
<feature type="region of interest" description="Disordered" evidence="1">
    <location>
        <begin position="149"/>
        <end position="168"/>
    </location>
</feature>
<dbReference type="AlphaFoldDB" id="A0A8T0XCM5"/>
<reference evidence="2" key="1">
    <citation type="submission" date="2020-05" db="EMBL/GenBank/DDBJ databases">
        <title>WGS assembly of Panicum virgatum.</title>
        <authorList>
            <person name="Lovell J.T."/>
            <person name="Jenkins J."/>
            <person name="Shu S."/>
            <person name="Juenger T.E."/>
            <person name="Schmutz J."/>
        </authorList>
    </citation>
    <scope>NUCLEOTIDE SEQUENCE</scope>
    <source>
        <strain evidence="2">AP13</strain>
    </source>
</reference>
<evidence type="ECO:0000313" key="3">
    <source>
        <dbReference type="Proteomes" id="UP000823388"/>
    </source>
</evidence>
<dbReference type="Proteomes" id="UP000823388">
    <property type="component" value="Chromosome 1K"/>
</dbReference>
<evidence type="ECO:0000313" key="2">
    <source>
        <dbReference type="EMBL" id="KAG2655636.1"/>
    </source>
</evidence>
<feature type="compositionally biased region" description="Basic residues" evidence="1">
    <location>
        <begin position="11"/>
        <end position="24"/>
    </location>
</feature>
<feature type="region of interest" description="Disordered" evidence="1">
    <location>
        <begin position="54"/>
        <end position="139"/>
    </location>
</feature>
<sequence>MGGGRGVPARGLRRLHRGGRRGGGRPHAAPVRPRVPCRVHRHVAALPLHLPALPLRGRRRGGGGGAPAGSRGRPGVGQLPHRNASGASPGGAPAAGGAGAGAAADSRVHHQSRDRRGCGKGSRPTLAAGLQPRDTVSTDATAAAAARLLPQSTDLADGDSAAMETSSARAGAYAPLDLARQGAQSFGEAQDGGGNCA</sequence>
<dbReference type="EMBL" id="CM029037">
    <property type="protein sequence ID" value="KAG2655636.1"/>
    <property type="molecule type" value="Genomic_DNA"/>
</dbReference>
<evidence type="ECO:0000256" key="1">
    <source>
        <dbReference type="SAM" id="MobiDB-lite"/>
    </source>
</evidence>
<comment type="caution">
    <text evidence="2">The sequence shown here is derived from an EMBL/GenBank/DDBJ whole genome shotgun (WGS) entry which is preliminary data.</text>
</comment>
<organism evidence="2 3">
    <name type="scientific">Panicum virgatum</name>
    <name type="common">Blackwell switchgrass</name>
    <dbReference type="NCBI Taxonomy" id="38727"/>
    <lineage>
        <taxon>Eukaryota</taxon>
        <taxon>Viridiplantae</taxon>
        <taxon>Streptophyta</taxon>
        <taxon>Embryophyta</taxon>
        <taxon>Tracheophyta</taxon>
        <taxon>Spermatophyta</taxon>
        <taxon>Magnoliopsida</taxon>
        <taxon>Liliopsida</taxon>
        <taxon>Poales</taxon>
        <taxon>Poaceae</taxon>
        <taxon>PACMAD clade</taxon>
        <taxon>Panicoideae</taxon>
        <taxon>Panicodae</taxon>
        <taxon>Paniceae</taxon>
        <taxon>Panicinae</taxon>
        <taxon>Panicum</taxon>
        <taxon>Panicum sect. Hiantes</taxon>
    </lineage>
</organism>
<feature type="compositionally biased region" description="Gly residues" evidence="1">
    <location>
        <begin position="62"/>
        <end position="75"/>
    </location>
</feature>
<accession>A0A8T0XCM5</accession>